<dbReference type="AlphaFoldDB" id="A0A5B7ILV8"/>
<gene>
    <name evidence="1" type="ORF">E2C01_075931</name>
</gene>
<reference evidence="1 2" key="1">
    <citation type="submission" date="2019-05" db="EMBL/GenBank/DDBJ databases">
        <title>Another draft genome of Portunus trituberculatus and its Hox gene families provides insights of decapod evolution.</title>
        <authorList>
            <person name="Jeong J.-H."/>
            <person name="Song I."/>
            <person name="Kim S."/>
            <person name="Choi T."/>
            <person name="Kim D."/>
            <person name="Ryu S."/>
            <person name="Kim W."/>
        </authorList>
    </citation>
    <scope>NUCLEOTIDE SEQUENCE [LARGE SCALE GENOMIC DNA]</scope>
    <source>
        <tissue evidence="1">Muscle</tissue>
    </source>
</reference>
<evidence type="ECO:0000313" key="2">
    <source>
        <dbReference type="Proteomes" id="UP000324222"/>
    </source>
</evidence>
<keyword evidence="2" id="KW-1185">Reference proteome</keyword>
<protein>
    <submittedName>
        <fullName evidence="1">Uncharacterized protein</fullName>
    </submittedName>
</protein>
<dbReference type="EMBL" id="VSRR010056601">
    <property type="protein sequence ID" value="MPC81324.1"/>
    <property type="molecule type" value="Genomic_DNA"/>
</dbReference>
<comment type="caution">
    <text evidence="1">The sequence shown here is derived from an EMBL/GenBank/DDBJ whole genome shotgun (WGS) entry which is preliminary data.</text>
</comment>
<organism evidence="1 2">
    <name type="scientific">Portunus trituberculatus</name>
    <name type="common">Swimming crab</name>
    <name type="synonym">Neptunus trituberculatus</name>
    <dbReference type="NCBI Taxonomy" id="210409"/>
    <lineage>
        <taxon>Eukaryota</taxon>
        <taxon>Metazoa</taxon>
        <taxon>Ecdysozoa</taxon>
        <taxon>Arthropoda</taxon>
        <taxon>Crustacea</taxon>
        <taxon>Multicrustacea</taxon>
        <taxon>Malacostraca</taxon>
        <taxon>Eumalacostraca</taxon>
        <taxon>Eucarida</taxon>
        <taxon>Decapoda</taxon>
        <taxon>Pleocyemata</taxon>
        <taxon>Brachyura</taxon>
        <taxon>Eubrachyura</taxon>
        <taxon>Portunoidea</taxon>
        <taxon>Portunidae</taxon>
        <taxon>Portuninae</taxon>
        <taxon>Portunus</taxon>
    </lineage>
</organism>
<sequence length="153" mass="16607">MKEKTKEKDSKKVMWGESLRHLAEGQRLEGENKSIARLRRKAALKFELWVRGRGKPRRRVEERLIGMGVGLGLGLGLGLELELGLRLGLGVELGLGLVLGGERVEARSRKDGGRRDGVLLGLGLGVERGVCVVEVELGVVLVRCTSSAGTTKK</sequence>
<name>A0A5B7ILV8_PORTR</name>
<proteinExistence type="predicted"/>
<evidence type="ECO:0000313" key="1">
    <source>
        <dbReference type="EMBL" id="MPC81324.1"/>
    </source>
</evidence>
<dbReference type="Proteomes" id="UP000324222">
    <property type="component" value="Unassembled WGS sequence"/>
</dbReference>
<accession>A0A5B7ILV8</accession>